<name>A0A369J255_HYPMA</name>
<comment type="caution">
    <text evidence="2">The sequence shown here is derived from an EMBL/GenBank/DDBJ whole genome shotgun (WGS) entry which is preliminary data.</text>
</comment>
<dbReference type="Proteomes" id="UP000076154">
    <property type="component" value="Unassembled WGS sequence"/>
</dbReference>
<dbReference type="Gene3D" id="3.30.420.10">
    <property type="entry name" value="Ribonuclease H-like superfamily/Ribonuclease H"/>
    <property type="match status" value="2"/>
</dbReference>
<evidence type="ECO:0000259" key="1">
    <source>
        <dbReference type="Pfam" id="PF13358"/>
    </source>
</evidence>
<keyword evidence="3" id="KW-1185">Reference proteome</keyword>
<accession>A0A369J255</accession>
<dbReference type="EMBL" id="LUEZ02000136">
    <property type="protein sequence ID" value="RDB16058.1"/>
    <property type="molecule type" value="Genomic_DNA"/>
</dbReference>
<protein>
    <submittedName>
        <fullName evidence="2">Transposable element Tcb2 transposase</fullName>
    </submittedName>
</protein>
<dbReference type="InterPro" id="IPR038717">
    <property type="entry name" value="Tc1-like_DDE_dom"/>
</dbReference>
<sequence>MEHAGWTVEDWKWVGFSDESKFLLFKSAGRQYAWFHPGQALDERYVKKNIKHGARNLMVGAAGLIFQQDNDPKHTSIVAKEWFRKKNIKQLPWPPSSPDMNIIEHVWDQLDALVHARKPLLMNKEQLWQAIQEEWANFPCKALDTLYESMPHCVAALLKARSCHTKY</sequence>
<proteinExistence type="predicted"/>
<gene>
    <name evidence="2" type="primary">TCB2</name>
    <name evidence="2" type="ORF">Hypma_003474</name>
</gene>
<dbReference type="InterPro" id="IPR036397">
    <property type="entry name" value="RNaseH_sf"/>
</dbReference>
<dbReference type="Pfam" id="PF13358">
    <property type="entry name" value="DDE_3"/>
    <property type="match status" value="1"/>
</dbReference>
<evidence type="ECO:0000313" key="3">
    <source>
        <dbReference type="Proteomes" id="UP000076154"/>
    </source>
</evidence>
<organism evidence="2 3">
    <name type="scientific">Hypsizygus marmoreus</name>
    <name type="common">White beech mushroom</name>
    <name type="synonym">Agaricus marmoreus</name>
    <dbReference type="NCBI Taxonomy" id="39966"/>
    <lineage>
        <taxon>Eukaryota</taxon>
        <taxon>Fungi</taxon>
        <taxon>Dikarya</taxon>
        <taxon>Basidiomycota</taxon>
        <taxon>Agaricomycotina</taxon>
        <taxon>Agaricomycetes</taxon>
        <taxon>Agaricomycetidae</taxon>
        <taxon>Agaricales</taxon>
        <taxon>Tricholomatineae</taxon>
        <taxon>Lyophyllaceae</taxon>
        <taxon>Hypsizygus</taxon>
    </lineage>
</organism>
<dbReference type="STRING" id="39966.A0A369J255"/>
<evidence type="ECO:0000313" key="2">
    <source>
        <dbReference type="EMBL" id="RDB16058.1"/>
    </source>
</evidence>
<dbReference type="AlphaFoldDB" id="A0A369J255"/>
<dbReference type="GO" id="GO:0003676">
    <property type="term" value="F:nucleic acid binding"/>
    <property type="evidence" value="ECO:0007669"/>
    <property type="project" value="InterPro"/>
</dbReference>
<reference evidence="2" key="1">
    <citation type="submission" date="2018-04" db="EMBL/GenBank/DDBJ databases">
        <title>Whole genome sequencing of Hypsizygus marmoreus.</title>
        <authorList>
            <person name="Choi I.-G."/>
            <person name="Min B."/>
            <person name="Kim J.-G."/>
            <person name="Kim S."/>
            <person name="Oh Y.-L."/>
            <person name="Kong W.-S."/>
            <person name="Park H."/>
            <person name="Jeong J."/>
            <person name="Song E.-S."/>
        </authorList>
    </citation>
    <scope>NUCLEOTIDE SEQUENCE [LARGE SCALE GENOMIC DNA]</scope>
    <source>
        <strain evidence="2">51987-8</strain>
    </source>
</reference>
<dbReference type="OrthoDB" id="3226274at2759"/>
<feature type="domain" description="Tc1-like transposase DDE" evidence="1">
    <location>
        <begin position="68"/>
        <end position="116"/>
    </location>
</feature>
<dbReference type="InParanoid" id="A0A369J255"/>